<dbReference type="InterPro" id="IPR022655">
    <property type="entry name" value="DUF1553"/>
</dbReference>
<dbReference type="AlphaFoldDB" id="A0AAU7C7W6"/>
<evidence type="ECO:0000259" key="4">
    <source>
        <dbReference type="Pfam" id="PF07635"/>
    </source>
</evidence>
<feature type="region of interest" description="Disordered" evidence="1">
    <location>
        <begin position="418"/>
        <end position="451"/>
    </location>
</feature>
<feature type="domain" description="DUF1549" evidence="2">
    <location>
        <begin position="154"/>
        <end position="358"/>
    </location>
</feature>
<dbReference type="InterPro" id="IPR011429">
    <property type="entry name" value="Cyt_c_Planctomycete-type"/>
</dbReference>
<evidence type="ECO:0000259" key="2">
    <source>
        <dbReference type="Pfam" id="PF07583"/>
    </source>
</evidence>
<dbReference type="PANTHER" id="PTHR35889:SF3">
    <property type="entry name" value="F-BOX DOMAIN-CONTAINING PROTEIN"/>
    <property type="match status" value="1"/>
</dbReference>
<evidence type="ECO:0000313" key="5">
    <source>
        <dbReference type="EMBL" id="XBH01220.1"/>
    </source>
</evidence>
<dbReference type="Pfam" id="PF07583">
    <property type="entry name" value="PSCyt2"/>
    <property type="match status" value="1"/>
</dbReference>
<organism evidence="5">
    <name type="scientific">Singulisphaera sp. Ch08</name>
    <dbReference type="NCBI Taxonomy" id="3120278"/>
    <lineage>
        <taxon>Bacteria</taxon>
        <taxon>Pseudomonadati</taxon>
        <taxon>Planctomycetota</taxon>
        <taxon>Planctomycetia</taxon>
        <taxon>Isosphaerales</taxon>
        <taxon>Isosphaeraceae</taxon>
        <taxon>Singulisphaera</taxon>
    </lineage>
</organism>
<dbReference type="RefSeq" id="WP_406693913.1">
    <property type="nucleotide sequence ID" value="NZ_CP155447.1"/>
</dbReference>
<evidence type="ECO:0000259" key="3">
    <source>
        <dbReference type="Pfam" id="PF07587"/>
    </source>
</evidence>
<evidence type="ECO:0000256" key="1">
    <source>
        <dbReference type="SAM" id="MobiDB-lite"/>
    </source>
</evidence>
<dbReference type="EMBL" id="CP155447">
    <property type="protein sequence ID" value="XBH01220.1"/>
    <property type="molecule type" value="Genomic_DNA"/>
</dbReference>
<dbReference type="Pfam" id="PF07587">
    <property type="entry name" value="PSD1"/>
    <property type="match status" value="1"/>
</dbReference>
<reference evidence="5" key="1">
    <citation type="submission" date="2024-05" db="EMBL/GenBank/DDBJ databases">
        <title>Planctomycetes of the genus Singulisphaera possess chitinolytic capabilities.</title>
        <authorList>
            <person name="Ivanova A."/>
        </authorList>
    </citation>
    <scope>NUCLEOTIDE SEQUENCE</scope>
    <source>
        <strain evidence="5">Ch08T</strain>
    </source>
</reference>
<feature type="domain" description="DUF1553" evidence="3">
    <location>
        <begin position="571"/>
        <end position="830"/>
    </location>
</feature>
<feature type="domain" description="Cytochrome C Planctomycete-type" evidence="4">
    <location>
        <begin position="46"/>
        <end position="104"/>
    </location>
</feature>
<protein>
    <submittedName>
        <fullName evidence="5">PSD1 and planctomycete cytochrome C domain-containing protein</fullName>
    </submittedName>
</protein>
<name>A0AAU7C7W6_9BACT</name>
<accession>A0AAU7C7W6</accession>
<proteinExistence type="predicted"/>
<dbReference type="PANTHER" id="PTHR35889">
    <property type="entry name" value="CYCLOINULO-OLIGOSACCHARIDE FRUCTANOTRANSFERASE-RELATED"/>
    <property type="match status" value="1"/>
</dbReference>
<dbReference type="Pfam" id="PF07635">
    <property type="entry name" value="PSCyt1"/>
    <property type="match status" value="1"/>
</dbReference>
<gene>
    <name evidence="5" type="ORF">V5E97_23015</name>
</gene>
<sequence length="886" mass="98342">MRTMLMTTPAGLLATGWLAIAVSVAQGGEEELRFNRDVRPVLAETCFRCHGPGVKKAGLRLDQREATLKVAESGEIPIVPGKTDESEIIRRIFSDDESEVMPPPSAKKPLTLEQKNLLKQWVERGAPYEAHWSYTAPVKEQVPRLKQAAGSGNPIDAFIAERLQREGLTISPEADKETLIRRVSFALTGLPPTPREVDAFLGDSSAKAYENMVERYLFAPSYGEEMARHWLDVARYADTHGLHLDNERQIWIYRDWVVKSFNDNQPFDRFTIEQLAGDLLPEPTPDQLVATGFNRCGVTTSEGGSIEAEWYFRNAVERASTMAETWMGMTAGCAVCHDHKFDPLSAKEFYSLYAFFYSAAGPAMDGNALLHEPTLKMPTPQQKGTLAELDAKLAEVNKELDQQRKALAYRDPADAIKQGEADQAASAPSAESVDPRANDPNQSFRAWAKPGGKTEAKTATAAIKALLKKAQAGPLPTAEETSLRAYYLENVCEATKGPFKPLLEKLAALMKERTELDAQIVATYIFKDLEKPRDAFVMLRGQYDSPGAKVEPGTPAVLPPLNRGGSGDRANRLDLANWLVAPEHPLTARVTVNRFWQQLFGTGLVKTAFDFGTQGEPPSHPELLDWLAVSFRESGWDVKALVRLMVNSATFRQSSRITAELQKQDPENRLYARGPRFRLDAEQIRDNALFVAGLVNLKMGGRGVRPYQPPNIWEPVAYTGSNTRSYKPDEGAAVYRRSLYTFMKRTAPPPFLTNFDAPNREAFCTRRERSNTPLQALQLMNDVQHFEAARALAEQMMSEGGATPAERITHGFRVVLARKPDADELATLNDQFAKNLARFVRDPAAAKQVVRVGNTPPRATLPEIELAAYALVANTLLNLDETVTRN</sequence>
<dbReference type="InterPro" id="IPR011444">
    <property type="entry name" value="DUF1549"/>
</dbReference>